<dbReference type="OrthoDB" id="479131at2"/>
<evidence type="ECO:0000313" key="3">
    <source>
        <dbReference type="Proteomes" id="UP000243778"/>
    </source>
</evidence>
<keyword evidence="2" id="KW-0808">Transferase</keyword>
<dbReference type="PANTHER" id="PTHR35801:SF1">
    <property type="entry name" value="PHOSPHOSERINE PHOSPHATASE RSBX"/>
    <property type="match status" value="1"/>
</dbReference>
<dbReference type="Gene3D" id="3.60.40.10">
    <property type="entry name" value="PPM-type phosphatase domain"/>
    <property type="match status" value="1"/>
</dbReference>
<dbReference type="InterPro" id="IPR036457">
    <property type="entry name" value="PPM-type-like_dom_sf"/>
</dbReference>
<organism evidence="2 3">
    <name type="scientific">Pseudomonas kuykendallii</name>
    <dbReference type="NCBI Taxonomy" id="1007099"/>
    <lineage>
        <taxon>Bacteria</taxon>
        <taxon>Pseudomonadati</taxon>
        <taxon>Pseudomonadota</taxon>
        <taxon>Gammaproteobacteria</taxon>
        <taxon>Pseudomonadales</taxon>
        <taxon>Pseudomonadaceae</taxon>
        <taxon>Pseudomonas</taxon>
    </lineage>
</organism>
<dbReference type="STRING" id="1007099.SAMN05216287_0294"/>
<dbReference type="InterPro" id="IPR039248">
    <property type="entry name" value="Ptase_RsbX"/>
</dbReference>
<dbReference type="AlphaFoldDB" id="A0A1H2RCP2"/>
<dbReference type="SUPFAM" id="SSF55874">
    <property type="entry name" value="ATPase domain of HSP90 chaperone/DNA topoisomerase II/histidine kinase"/>
    <property type="match status" value="1"/>
</dbReference>
<dbReference type="InterPro" id="IPR003594">
    <property type="entry name" value="HATPase_dom"/>
</dbReference>
<dbReference type="Gene3D" id="3.30.565.10">
    <property type="entry name" value="Histidine kinase-like ATPase, C-terminal domain"/>
    <property type="match status" value="1"/>
</dbReference>
<gene>
    <name evidence="2" type="ORF">SAMN05216287_0294</name>
</gene>
<accession>A0A1H2RCP2</accession>
<dbReference type="CDD" id="cd16934">
    <property type="entry name" value="HATPase_RsbT-like"/>
    <property type="match status" value="1"/>
</dbReference>
<reference evidence="3" key="1">
    <citation type="submission" date="2016-10" db="EMBL/GenBank/DDBJ databases">
        <authorList>
            <person name="Varghese N."/>
            <person name="Submissions S."/>
        </authorList>
    </citation>
    <scope>NUCLEOTIDE SEQUENCE [LARGE SCALE GENOMIC DNA]</scope>
    <source>
        <strain evidence="3">NRRL B-59562</strain>
    </source>
</reference>
<dbReference type="InterPro" id="IPR001932">
    <property type="entry name" value="PPM-type_phosphatase-like_dom"/>
</dbReference>
<dbReference type="GO" id="GO:0016301">
    <property type="term" value="F:kinase activity"/>
    <property type="evidence" value="ECO:0007669"/>
    <property type="project" value="UniProtKB-KW"/>
</dbReference>
<sequence length="329" mass="35382">MEVALNTDCCTRSFVVNEVAHVDAVRRATIRQAEAQGFDEDALGRLTIVIQEMARNLVNHAGEGEILLNGDGGTLDVLAVDRGPGMVNVAQCMADSYSSKGTMGAGLGAIKRLSDSFDIYSQPGQGTLVLARFQLEKSPPSALISGALCLPHPKEELCGDAWAIRDNRVMLCDGLGHGPQANEASQRARRLFLEHDPKIGLVELMERTHHALQSTRGGALAFAEVDVEQGQVTFCGVGNIAGALYAEQSRGMVSSNGTVGYKVGRVQTFSYPWDEHTLLIMSSDGITTKSSLNPYPGIRARHPALIAGAIMRDFRRLNDDATVVVLRHA</sequence>
<feature type="domain" description="PPM-type phosphatase" evidence="1">
    <location>
        <begin position="145"/>
        <end position="328"/>
    </location>
</feature>
<dbReference type="Pfam" id="PF13581">
    <property type="entry name" value="HATPase_c_2"/>
    <property type="match status" value="1"/>
</dbReference>
<proteinExistence type="predicted"/>
<dbReference type="Proteomes" id="UP000243778">
    <property type="component" value="Unassembled WGS sequence"/>
</dbReference>
<dbReference type="PANTHER" id="PTHR35801">
    <property type="entry name" value="PHOSPHOSERINE PHOSPHATASE RSBX"/>
    <property type="match status" value="1"/>
</dbReference>
<dbReference type="SMART" id="SM00331">
    <property type="entry name" value="PP2C_SIG"/>
    <property type="match status" value="1"/>
</dbReference>
<dbReference type="Pfam" id="PF07228">
    <property type="entry name" value="SpoIIE"/>
    <property type="match status" value="1"/>
</dbReference>
<dbReference type="InterPro" id="IPR036890">
    <property type="entry name" value="HATPase_C_sf"/>
</dbReference>
<evidence type="ECO:0000313" key="2">
    <source>
        <dbReference type="EMBL" id="SDW16614.1"/>
    </source>
</evidence>
<dbReference type="SUPFAM" id="SSF81606">
    <property type="entry name" value="PP2C-like"/>
    <property type="match status" value="1"/>
</dbReference>
<evidence type="ECO:0000259" key="1">
    <source>
        <dbReference type="SMART" id="SM00331"/>
    </source>
</evidence>
<dbReference type="EMBL" id="FNNU01000001">
    <property type="protein sequence ID" value="SDW16614.1"/>
    <property type="molecule type" value="Genomic_DNA"/>
</dbReference>
<keyword evidence="3" id="KW-1185">Reference proteome</keyword>
<name>A0A1H2RCP2_9PSED</name>
<keyword evidence="2" id="KW-0418">Kinase</keyword>
<protein>
    <submittedName>
        <fullName evidence="2">Anti-sigma regulatory factor (Ser/Thr protein kinase)</fullName>
    </submittedName>
</protein>